<proteinExistence type="predicted"/>
<keyword evidence="2" id="KW-1185">Reference proteome</keyword>
<accession>A0A0H2QYA7</accession>
<name>A0A0H2QYA7_9AGAM</name>
<reference evidence="1 2" key="1">
    <citation type="submission" date="2015-04" db="EMBL/GenBank/DDBJ databases">
        <title>Complete genome sequence of Schizopora paradoxa KUC8140, a cosmopolitan wood degrader in East Asia.</title>
        <authorList>
            <consortium name="DOE Joint Genome Institute"/>
            <person name="Min B."/>
            <person name="Park H."/>
            <person name="Jang Y."/>
            <person name="Kim J.-J."/>
            <person name="Kim K.H."/>
            <person name="Pangilinan J."/>
            <person name="Lipzen A."/>
            <person name="Riley R."/>
            <person name="Grigoriev I.V."/>
            <person name="Spatafora J.W."/>
            <person name="Choi I.-G."/>
        </authorList>
    </citation>
    <scope>NUCLEOTIDE SEQUENCE [LARGE SCALE GENOMIC DNA]</scope>
    <source>
        <strain evidence="1 2">KUC8140</strain>
    </source>
</reference>
<protein>
    <submittedName>
        <fullName evidence="1">Uncharacterized protein</fullName>
    </submittedName>
</protein>
<evidence type="ECO:0000313" key="2">
    <source>
        <dbReference type="Proteomes" id="UP000053477"/>
    </source>
</evidence>
<sequence>MLPSRSSSSLLAVPYIYAVVPELCVAVTVSRQSPLLLCLRILVIDSARPCDKLYYSVTGKLTFGSYKASTLAPDAICRYVNFLLFMYTHLRRHASFKEHVYPSLRVLSSDNEAVSVVALSESTTLSPNTCFRNSEPFPINTLYVLVFAASFQRYMDMKRASKALPLASRCRSFFWFLPAHISCLDIERLGTVRPPSTPPTYSMLPPKINTTHVLAFDVILWVSSRTVFALPQILSQDSLSRFASAPRGVTTHLVVSAL</sequence>
<evidence type="ECO:0000313" key="1">
    <source>
        <dbReference type="EMBL" id="KLO04384.1"/>
    </source>
</evidence>
<organism evidence="1 2">
    <name type="scientific">Schizopora paradoxa</name>
    <dbReference type="NCBI Taxonomy" id="27342"/>
    <lineage>
        <taxon>Eukaryota</taxon>
        <taxon>Fungi</taxon>
        <taxon>Dikarya</taxon>
        <taxon>Basidiomycota</taxon>
        <taxon>Agaricomycotina</taxon>
        <taxon>Agaricomycetes</taxon>
        <taxon>Hymenochaetales</taxon>
        <taxon>Schizoporaceae</taxon>
        <taxon>Schizopora</taxon>
    </lineage>
</organism>
<dbReference type="AlphaFoldDB" id="A0A0H2QYA7"/>
<dbReference type="Proteomes" id="UP000053477">
    <property type="component" value="Unassembled WGS sequence"/>
</dbReference>
<dbReference type="InParanoid" id="A0A0H2QYA7"/>
<gene>
    <name evidence="1" type="ORF">SCHPADRAFT_897072</name>
</gene>
<dbReference type="EMBL" id="KQ086566">
    <property type="protein sequence ID" value="KLO04384.1"/>
    <property type="molecule type" value="Genomic_DNA"/>
</dbReference>